<accession>A0A6U1VDP3</accession>
<dbReference type="AlphaFoldDB" id="A0A6U1VDP3"/>
<sequence length="227" mass="24623">MMSAKLVNVSFPGKNSEDCPGYFAGEGAKGLVVIQEWWGLNQMMVNYVDFFASQGFVAVCPDLYRGEVAVDHEHAGHLMSGLDWKGAVADIEGASDYLRSKGCSKVGVIGFCMGGALSIASAVLGKNIDASAPFYGIPSAELADPTSCKIPIQCHFGNEDALEGFSDPKSVDALEQKFKDGSVNYQIYRYDNAGHAFTNELNKDAFRKEARDLAFERAISFFNENLS</sequence>
<proteinExistence type="predicted"/>
<dbReference type="InterPro" id="IPR051049">
    <property type="entry name" value="Dienelactone_hydrolase-like"/>
</dbReference>
<dbReference type="PANTHER" id="PTHR46623:SF6">
    <property type="entry name" value="ALPHA_BETA-HYDROLASES SUPERFAMILY PROTEIN"/>
    <property type="match status" value="1"/>
</dbReference>
<evidence type="ECO:0000313" key="3">
    <source>
        <dbReference type="EMBL" id="CAE2224595.1"/>
    </source>
</evidence>
<gene>
    <name evidence="2" type="ORF">VSP0166_LOCUS10584</name>
    <name evidence="3" type="ORF">VSP0166_LOCUS10585</name>
</gene>
<dbReference type="PANTHER" id="PTHR46623">
    <property type="entry name" value="CARBOXYMETHYLENEBUTENOLIDASE-RELATED"/>
    <property type="match status" value="1"/>
</dbReference>
<dbReference type="EMBL" id="HBKP01014912">
    <property type="protein sequence ID" value="CAE2224592.1"/>
    <property type="molecule type" value="Transcribed_RNA"/>
</dbReference>
<name>A0A6U1VDP3_9EUKA</name>
<protein>
    <recommendedName>
        <fullName evidence="1">Dienelactone hydrolase domain-containing protein</fullName>
    </recommendedName>
</protein>
<dbReference type="GO" id="GO:0016787">
    <property type="term" value="F:hydrolase activity"/>
    <property type="evidence" value="ECO:0007669"/>
    <property type="project" value="InterPro"/>
</dbReference>
<dbReference type="Pfam" id="PF01738">
    <property type="entry name" value="DLH"/>
    <property type="match status" value="1"/>
</dbReference>
<organism evidence="2">
    <name type="scientific">Vannella robusta</name>
    <dbReference type="NCBI Taxonomy" id="1487602"/>
    <lineage>
        <taxon>Eukaryota</taxon>
        <taxon>Amoebozoa</taxon>
        <taxon>Discosea</taxon>
        <taxon>Flabellinia</taxon>
        <taxon>Vannellidae</taxon>
        <taxon>Vannella</taxon>
    </lineage>
</organism>
<dbReference type="InterPro" id="IPR002925">
    <property type="entry name" value="Dienelactn_hydro"/>
</dbReference>
<dbReference type="SUPFAM" id="SSF53474">
    <property type="entry name" value="alpha/beta-Hydrolases"/>
    <property type="match status" value="1"/>
</dbReference>
<evidence type="ECO:0000313" key="2">
    <source>
        <dbReference type="EMBL" id="CAE2224592.1"/>
    </source>
</evidence>
<dbReference type="EMBL" id="HBKP01014913">
    <property type="protein sequence ID" value="CAE2224595.1"/>
    <property type="molecule type" value="Transcribed_RNA"/>
</dbReference>
<evidence type="ECO:0000259" key="1">
    <source>
        <dbReference type="Pfam" id="PF01738"/>
    </source>
</evidence>
<dbReference type="Gene3D" id="3.40.50.1820">
    <property type="entry name" value="alpha/beta hydrolase"/>
    <property type="match status" value="1"/>
</dbReference>
<dbReference type="InterPro" id="IPR029058">
    <property type="entry name" value="AB_hydrolase_fold"/>
</dbReference>
<feature type="domain" description="Dienelactone hydrolase" evidence="1">
    <location>
        <begin position="28"/>
        <end position="224"/>
    </location>
</feature>
<reference evidence="2" key="1">
    <citation type="submission" date="2021-01" db="EMBL/GenBank/DDBJ databases">
        <authorList>
            <person name="Corre E."/>
            <person name="Pelletier E."/>
            <person name="Niang G."/>
            <person name="Scheremetjew M."/>
            <person name="Finn R."/>
            <person name="Kale V."/>
            <person name="Holt S."/>
            <person name="Cochrane G."/>
            <person name="Meng A."/>
            <person name="Brown T."/>
            <person name="Cohen L."/>
        </authorList>
    </citation>
    <scope>NUCLEOTIDE SEQUENCE</scope>
    <source>
        <strain evidence="2">DIVA3 518/3/11/1/6</strain>
    </source>
</reference>